<proteinExistence type="predicted"/>
<dbReference type="InterPro" id="IPR051396">
    <property type="entry name" value="Bact_Antivir_Def_Nuclease"/>
</dbReference>
<accession>A0AAE2PUL4</accession>
<dbReference type="SUPFAM" id="SSF52540">
    <property type="entry name" value="P-loop containing nucleoside triphosphate hydrolases"/>
    <property type="match status" value="1"/>
</dbReference>
<comment type="caution">
    <text evidence="2">The sequence shown here is derived from an EMBL/GenBank/DDBJ whole genome shotgun (WGS) entry which is preliminary data.</text>
</comment>
<organism evidence="2 3">
    <name type="scientific">Pseudomonas fluorescens</name>
    <dbReference type="NCBI Taxonomy" id="294"/>
    <lineage>
        <taxon>Bacteria</taxon>
        <taxon>Pseudomonadati</taxon>
        <taxon>Pseudomonadota</taxon>
        <taxon>Gammaproteobacteria</taxon>
        <taxon>Pseudomonadales</taxon>
        <taxon>Pseudomonadaceae</taxon>
        <taxon>Pseudomonas</taxon>
    </lineage>
</organism>
<dbReference type="AlphaFoldDB" id="A0AAE2PUL4"/>
<dbReference type="PANTHER" id="PTHR43581">
    <property type="entry name" value="ATP/GTP PHOSPHATASE"/>
    <property type="match status" value="1"/>
</dbReference>
<protein>
    <submittedName>
        <fullName evidence="2">AAA family ATPase</fullName>
    </submittedName>
</protein>
<dbReference type="EMBL" id="JACYNJ010000001">
    <property type="protein sequence ID" value="MBD8268354.1"/>
    <property type="molecule type" value="Genomic_DNA"/>
</dbReference>
<reference evidence="2" key="1">
    <citation type="journal article" date="2020" name="FEMS Microbiol. Ecol.">
        <title>Temporal dynamics of bacterial communities during seed development and maturation.</title>
        <authorList>
            <person name="Chesneau G."/>
            <person name="Torres-Cortes G."/>
            <person name="Briand M."/>
            <person name="Darrasse A."/>
            <person name="Preveaux A."/>
            <person name="Marais C."/>
            <person name="Jacques M.A."/>
            <person name="Shade A."/>
            <person name="Barret M."/>
        </authorList>
    </citation>
    <scope>NUCLEOTIDE SEQUENCE</scope>
    <source>
        <strain evidence="2">CFBP13533</strain>
    </source>
</reference>
<gene>
    <name evidence="2" type="ORF">IFU03_01160</name>
</gene>
<evidence type="ECO:0000259" key="1">
    <source>
        <dbReference type="Pfam" id="PF13175"/>
    </source>
</evidence>
<dbReference type="InterPro" id="IPR027417">
    <property type="entry name" value="P-loop_NTPase"/>
</dbReference>
<dbReference type="Proteomes" id="UP000610293">
    <property type="component" value="Unassembled WGS sequence"/>
</dbReference>
<dbReference type="PANTHER" id="PTHR43581:SF2">
    <property type="entry name" value="EXCINUCLEASE ATPASE SUBUNIT"/>
    <property type="match status" value="1"/>
</dbReference>
<evidence type="ECO:0000313" key="2">
    <source>
        <dbReference type="EMBL" id="MBD8268354.1"/>
    </source>
</evidence>
<feature type="domain" description="Endonuclease GajA/Old nuclease/RecF-like AAA" evidence="1">
    <location>
        <begin position="2"/>
        <end position="416"/>
    </location>
</feature>
<dbReference type="InterPro" id="IPR041685">
    <property type="entry name" value="AAA_GajA/Old/RecF-like"/>
</dbReference>
<dbReference type="Gene3D" id="3.40.50.300">
    <property type="entry name" value="P-loop containing nucleotide triphosphate hydrolases"/>
    <property type="match status" value="2"/>
</dbReference>
<name>A0AAE2PUL4_PSEFL</name>
<dbReference type="RefSeq" id="WP_191955200.1">
    <property type="nucleotide sequence ID" value="NZ_JACYNJ010000001.1"/>
</dbReference>
<dbReference type="CDD" id="cd00267">
    <property type="entry name" value="ABC_ATPase"/>
    <property type="match status" value="1"/>
</dbReference>
<evidence type="ECO:0000313" key="3">
    <source>
        <dbReference type="Proteomes" id="UP000610293"/>
    </source>
</evidence>
<sequence>MKVKIENFGPVKEFEFNTDTPLQLIVGTNNIGKSYALTAYYIAITSLLECRLGMAEIFSELGFFEDIIKFDKTFEKKFLLELRTNNDAQIEATSYFEKIAKEVLEYSLVDVFNDKIISSYSDYDSIINQAHPERPCRITINIQAATLSLKNHGGNDGFKIEKFKYQNKVYSVKESHKDTKQVKNLEIPRKTADLNRAVDQLRHHSVAYALGSVLIPTSVIQGIYYLPASRSGLYQALSSFGAIIAELSKKRSLFRSKIELPGISAQLSDYYIKLTEINTKATKSANTFFDEITEKIEKEILQGSINYDSITKKLFYTPHGTSLRLDLSATSSMVSELGPIVAYFRHILSNPAKPDKRLEKYLKSARQKNIKPKQILIVEEPEAHLHPENQIKVTEVYSQLAQQGISVVLTSHSNYIFNKLSNLIIGKKISPNQVKCDLFSWSEGETDTTSIEVDEFGIEDLNFADASEKLLHEKIDLLAEMDFSDDQPNSQ</sequence>
<dbReference type="Pfam" id="PF13175">
    <property type="entry name" value="AAA_15"/>
    <property type="match status" value="1"/>
</dbReference>